<dbReference type="STRING" id="196109.A0A136IVE7"/>
<sequence>MTTITTTPITVPQTILAEALLFDLDGTLVDSTEAVTKHWTAFGREIGADPSTILQTAHGRRTIDTLAVFCPERANWDYVREMEESIPRDHGEGAKILPGAQQLLIQTIAAGVPWAIVTSGSSPLARGWLGRMDLPVPETMVTAESVACGKPDPAGYTLARDMLGLTSRSAQATTTSSAAAAKMSVVFEDSPAGIRAGRAAGCTVVGLVTSHTLDEVRAAEPHFVVRDLDGVRVLDKGNRTEVLLQVDSIVSEPVV</sequence>
<dbReference type="GO" id="GO:0050308">
    <property type="term" value="F:sugar-phosphatase activity"/>
    <property type="evidence" value="ECO:0007669"/>
    <property type="project" value="TreeGrafter"/>
</dbReference>
<dbReference type="FunCoup" id="A0A136IVE7">
    <property type="interactions" value="374"/>
</dbReference>
<keyword evidence="2" id="KW-1185">Reference proteome</keyword>
<dbReference type="InterPro" id="IPR036412">
    <property type="entry name" value="HAD-like_sf"/>
</dbReference>
<dbReference type="Pfam" id="PF00702">
    <property type="entry name" value="Hydrolase"/>
    <property type="match status" value="1"/>
</dbReference>
<dbReference type="OrthoDB" id="40579at2759"/>
<dbReference type="InterPro" id="IPR023198">
    <property type="entry name" value="PGP-like_dom2"/>
</dbReference>
<dbReference type="InterPro" id="IPR023214">
    <property type="entry name" value="HAD_sf"/>
</dbReference>
<dbReference type="SFLD" id="SFLDS00003">
    <property type="entry name" value="Haloacid_Dehalogenase"/>
    <property type="match status" value="1"/>
</dbReference>
<dbReference type="Gene3D" id="3.40.50.1000">
    <property type="entry name" value="HAD superfamily/HAD-like"/>
    <property type="match status" value="1"/>
</dbReference>
<dbReference type="SFLD" id="SFLDG01129">
    <property type="entry name" value="C1.5:_HAD__Beta-PGM__Phosphata"/>
    <property type="match status" value="1"/>
</dbReference>
<dbReference type="InParanoid" id="A0A136IVE7"/>
<protein>
    <submittedName>
        <fullName evidence="1">HAD-like domain-containing protein</fullName>
    </submittedName>
</protein>
<dbReference type="AlphaFoldDB" id="A0A136IVE7"/>
<evidence type="ECO:0000313" key="2">
    <source>
        <dbReference type="Proteomes" id="UP000070501"/>
    </source>
</evidence>
<dbReference type="InterPro" id="IPR051806">
    <property type="entry name" value="HAD-like_SPP"/>
</dbReference>
<organism evidence="1 2">
    <name type="scientific">Microdochium bolleyi</name>
    <dbReference type="NCBI Taxonomy" id="196109"/>
    <lineage>
        <taxon>Eukaryota</taxon>
        <taxon>Fungi</taxon>
        <taxon>Dikarya</taxon>
        <taxon>Ascomycota</taxon>
        <taxon>Pezizomycotina</taxon>
        <taxon>Sordariomycetes</taxon>
        <taxon>Xylariomycetidae</taxon>
        <taxon>Xylariales</taxon>
        <taxon>Microdochiaceae</taxon>
        <taxon>Microdochium</taxon>
    </lineage>
</organism>
<dbReference type="SUPFAM" id="SSF56784">
    <property type="entry name" value="HAD-like"/>
    <property type="match status" value="1"/>
</dbReference>
<name>A0A136IVE7_9PEZI</name>
<dbReference type="PANTHER" id="PTHR43481:SF4">
    <property type="entry name" value="GLYCEROL-1-PHOSPHATE PHOSPHOHYDROLASE 1-RELATED"/>
    <property type="match status" value="1"/>
</dbReference>
<dbReference type="EMBL" id="KQ964257">
    <property type="protein sequence ID" value="KXJ88892.1"/>
    <property type="molecule type" value="Genomic_DNA"/>
</dbReference>
<gene>
    <name evidence="1" type="ORF">Micbo1qcDRAFT_214059</name>
</gene>
<evidence type="ECO:0000313" key="1">
    <source>
        <dbReference type="EMBL" id="KXJ88892.1"/>
    </source>
</evidence>
<reference evidence="2" key="1">
    <citation type="submission" date="2016-02" db="EMBL/GenBank/DDBJ databases">
        <title>Draft genome sequence of Microdochium bolleyi, a fungal endophyte of beachgrass.</title>
        <authorList>
            <consortium name="DOE Joint Genome Institute"/>
            <person name="David A.S."/>
            <person name="May G."/>
            <person name="Haridas S."/>
            <person name="Lim J."/>
            <person name="Wang M."/>
            <person name="Labutti K."/>
            <person name="Lipzen A."/>
            <person name="Barry K."/>
            <person name="Grigoriev I.V."/>
        </authorList>
    </citation>
    <scope>NUCLEOTIDE SEQUENCE [LARGE SCALE GENOMIC DNA]</scope>
    <source>
        <strain evidence="2">J235TASD1</strain>
    </source>
</reference>
<dbReference type="PANTHER" id="PTHR43481">
    <property type="entry name" value="FRUCTOSE-1-PHOSPHATE PHOSPHATASE"/>
    <property type="match status" value="1"/>
</dbReference>
<dbReference type="Gene3D" id="1.10.150.240">
    <property type="entry name" value="Putative phosphatase, domain 2"/>
    <property type="match status" value="1"/>
</dbReference>
<accession>A0A136IVE7</accession>
<dbReference type="Proteomes" id="UP000070501">
    <property type="component" value="Unassembled WGS sequence"/>
</dbReference>
<proteinExistence type="predicted"/>